<comment type="caution">
    <text evidence="3">The sequence shown here is derived from an EMBL/GenBank/DDBJ whole genome shotgun (WGS) entry which is preliminary data.</text>
</comment>
<keyword evidence="1" id="KW-0479">Metal-binding</keyword>
<comment type="similarity">
    <text evidence="1">Belongs to the iron/ascorbate-dependent oxidoreductase family.</text>
</comment>
<sequence length="333" mass="37755">MNAAVRAADVQQLSTSTTEENCIGGKKPQQLLLTDDFLPSAPVLRDHFESRFRDPLNTTSDRFVWDYWHVPNQYTLLRTPADQFFPEDSYRELEDALLEYGEQRLGCRGISPIWLSYYVDGCRQELHADSPHGPWAFVLSLTQWEGRSFSGGETMIFQPHMLDFWSSFDPAKGFELKDMVTLVEPRFNRLTVFDGRYPHGVRPVEGTRNPLCARLVLHGWFTEPSPFFDGPLDEAAATEALDSVLSPLYEELGELRQCLGTLVVRFTVSGETGQVSNLRLLTDTLVHVPSDPDPDRLSVRDKVFGAIDHDISHAEFPPCQQGDTEITLPFVFQ</sequence>
<feature type="domain" description="Fe2OG dioxygenase" evidence="2">
    <location>
        <begin position="108"/>
        <end position="223"/>
    </location>
</feature>
<keyword evidence="1" id="KW-0560">Oxidoreductase</keyword>
<reference evidence="3 4" key="1">
    <citation type="journal article" date="2024" name="Nat. Commun.">
        <title>Phylogenomics reveals the evolutionary origins of lichenization in chlorophyte algae.</title>
        <authorList>
            <person name="Puginier C."/>
            <person name="Libourel C."/>
            <person name="Otte J."/>
            <person name="Skaloud P."/>
            <person name="Haon M."/>
            <person name="Grisel S."/>
            <person name="Petersen M."/>
            <person name="Berrin J.G."/>
            <person name="Delaux P.M."/>
            <person name="Dal Grande F."/>
            <person name="Keller J."/>
        </authorList>
    </citation>
    <scope>NUCLEOTIDE SEQUENCE [LARGE SCALE GENOMIC DNA]</scope>
    <source>
        <strain evidence="3 4">SAG 216-7</strain>
    </source>
</reference>
<dbReference type="Pfam" id="PF13640">
    <property type="entry name" value="2OG-FeII_Oxy_3"/>
    <property type="match status" value="1"/>
</dbReference>
<evidence type="ECO:0000256" key="1">
    <source>
        <dbReference type="RuleBase" id="RU003682"/>
    </source>
</evidence>
<organism evidence="3 4">
    <name type="scientific">Coccomyxa subellipsoidea</name>
    <dbReference type="NCBI Taxonomy" id="248742"/>
    <lineage>
        <taxon>Eukaryota</taxon>
        <taxon>Viridiplantae</taxon>
        <taxon>Chlorophyta</taxon>
        <taxon>core chlorophytes</taxon>
        <taxon>Trebouxiophyceae</taxon>
        <taxon>Trebouxiophyceae incertae sedis</taxon>
        <taxon>Coccomyxaceae</taxon>
        <taxon>Coccomyxa</taxon>
    </lineage>
</organism>
<dbReference type="InterPro" id="IPR044862">
    <property type="entry name" value="Pro_4_hyd_alph_FE2OG_OXY"/>
</dbReference>
<evidence type="ECO:0000313" key="4">
    <source>
        <dbReference type="Proteomes" id="UP001491310"/>
    </source>
</evidence>
<evidence type="ECO:0000313" key="3">
    <source>
        <dbReference type="EMBL" id="KAK9906601.1"/>
    </source>
</evidence>
<accession>A0ABR2YJC9</accession>
<proteinExistence type="inferred from homology"/>
<evidence type="ECO:0000259" key="2">
    <source>
        <dbReference type="PROSITE" id="PS51471"/>
    </source>
</evidence>
<gene>
    <name evidence="3" type="ORF">WJX75_004764</name>
</gene>
<protein>
    <recommendedName>
        <fullName evidence="2">Fe2OG dioxygenase domain-containing protein</fullName>
    </recommendedName>
</protein>
<keyword evidence="1" id="KW-0408">Iron</keyword>
<name>A0ABR2YJC9_9CHLO</name>
<dbReference type="Gene3D" id="2.60.120.620">
    <property type="entry name" value="q2cbj1_9rhob like domain"/>
    <property type="match status" value="1"/>
</dbReference>
<dbReference type="Proteomes" id="UP001491310">
    <property type="component" value="Unassembled WGS sequence"/>
</dbReference>
<dbReference type="PROSITE" id="PS51471">
    <property type="entry name" value="FE2OG_OXY"/>
    <property type="match status" value="1"/>
</dbReference>
<keyword evidence="4" id="KW-1185">Reference proteome</keyword>
<dbReference type="EMBL" id="JALJOT010000010">
    <property type="protein sequence ID" value="KAK9906601.1"/>
    <property type="molecule type" value="Genomic_DNA"/>
</dbReference>
<dbReference type="InterPro" id="IPR005123">
    <property type="entry name" value="Oxoglu/Fe-dep_dioxygenase_dom"/>
</dbReference>